<dbReference type="AlphaFoldDB" id="A0A2U1V5P2"/>
<feature type="region of interest" description="Disordered" evidence="1">
    <location>
        <begin position="72"/>
        <end position="98"/>
    </location>
</feature>
<dbReference type="EMBL" id="PDOA01000004">
    <property type="protein sequence ID" value="PWC29215.1"/>
    <property type="molecule type" value="Genomic_DNA"/>
</dbReference>
<dbReference type="Proteomes" id="UP000245048">
    <property type="component" value="Unassembled WGS sequence"/>
</dbReference>
<feature type="compositionally biased region" description="Basic residues" evidence="1">
    <location>
        <begin position="34"/>
        <end position="46"/>
    </location>
</feature>
<name>A0A2U1V5P2_9PROT</name>
<feature type="compositionally biased region" description="Basic residues" evidence="1">
    <location>
        <begin position="86"/>
        <end position="98"/>
    </location>
</feature>
<evidence type="ECO:0000313" key="3">
    <source>
        <dbReference type="Proteomes" id="UP000245048"/>
    </source>
</evidence>
<accession>A0A2U1V5P2</accession>
<feature type="region of interest" description="Disordered" evidence="1">
    <location>
        <begin position="16"/>
        <end position="58"/>
    </location>
</feature>
<proteinExistence type="predicted"/>
<keyword evidence="3" id="KW-1185">Reference proteome</keyword>
<evidence type="ECO:0000256" key="1">
    <source>
        <dbReference type="SAM" id="MobiDB-lite"/>
    </source>
</evidence>
<organism evidence="2 3">
    <name type="scientific">Teichococcus aestuarii</name>
    <dbReference type="NCBI Taxonomy" id="568898"/>
    <lineage>
        <taxon>Bacteria</taxon>
        <taxon>Pseudomonadati</taxon>
        <taxon>Pseudomonadota</taxon>
        <taxon>Alphaproteobacteria</taxon>
        <taxon>Acetobacterales</taxon>
        <taxon>Roseomonadaceae</taxon>
        <taxon>Roseomonas</taxon>
    </lineage>
</organism>
<protein>
    <submittedName>
        <fullName evidence="2">Uncharacterized protein</fullName>
    </submittedName>
</protein>
<sequence length="98" mass="10341">MLHEVSFSGWVSRRAAGTRAGVLPRATSVPGRRSSGRGRGSPRPRRPIQSSAVSSIASTGWRSVVRSCAGQAAIGMSSKPAMARSRGTRRPKRPRAAS</sequence>
<reference evidence="3" key="1">
    <citation type="submission" date="2017-10" db="EMBL/GenBank/DDBJ databases">
        <authorList>
            <person name="Toshchakov S.V."/>
            <person name="Goeva M.A."/>
        </authorList>
    </citation>
    <scope>NUCLEOTIDE SEQUENCE [LARGE SCALE GENOMIC DNA]</scope>
    <source>
        <strain evidence="3">JR1/69-1-13</strain>
    </source>
</reference>
<evidence type="ECO:0000313" key="2">
    <source>
        <dbReference type="EMBL" id="PWC29215.1"/>
    </source>
</evidence>
<feature type="compositionally biased region" description="Polar residues" evidence="1">
    <location>
        <begin position="48"/>
        <end position="58"/>
    </location>
</feature>
<comment type="caution">
    <text evidence="2">The sequence shown here is derived from an EMBL/GenBank/DDBJ whole genome shotgun (WGS) entry which is preliminary data.</text>
</comment>
<gene>
    <name evidence="2" type="ORF">CR165_08545</name>
</gene>